<gene>
    <name evidence="7" type="ORF">BDD14_2221</name>
</gene>
<dbReference type="InterPro" id="IPR011547">
    <property type="entry name" value="SLC26A/SulP_dom"/>
</dbReference>
<keyword evidence="8" id="KW-1185">Reference proteome</keyword>
<feature type="transmembrane region" description="Helical" evidence="5">
    <location>
        <begin position="136"/>
        <end position="154"/>
    </location>
</feature>
<sequence length="562" mass="58943">MSRRAISQFLPISDWLPDCTPKTIRGDVIAGIALAGLLVPEGMAYAGIAGVPPQMGLYAAMAGMFTYALFGTSRQLAVTPTSSSAAMLAALVAPIAVGDSTRYVVLASGAAIAVGVIFLVGGLLKLGAVSEFISKPVLKGFVFGLALTIMVKQAHKLTGISAGQGNFFHLVWHVITSLNEANLWACAVGAIAIAVMVLLGAFAPRVPSALVVLVLGVLSVSWFGLQQHEVEVVGTIQAGMPSVSLPRIGEDQLTDVFVGAIGIVLVLTAESLAAGRTFAAKHKSEINPNQELCAMGAANIASGLLGGIIVGGGMSGTAANDSSGARTQLSTITSSIFVGLTLAYLLPLIRNLPEAVLGAIVVHAVAHLADVGTLKYYAKLRSGSFWVALVALFGVLQMGILRGLIFAVGITLVIVMRKVSAPQDSVLGRLAGSGNFVDVDRHPGAEQIPYLLIFRPNGMLFFANANRIRNRLRELMRSADVPLRAVLMNLEASPEIDVTSLEMLEQLRDELEESGVALYFARVADRARNLFDRSGFTERVGANQIFPGVDSAVNAFLKGGEV</sequence>
<protein>
    <submittedName>
        <fullName evidence="7">High affinity sulfate transporter 1</fullName>
    </submittedName>
</protein>
<accession>A0A4V6MFU3</accession>
<dbReference type="Pfam" id="PF01740">
    <property type="entry name" value="STAS"/>
    <property type="match status" value="1"/>
</dbReference>
<evidence type="ECO:0000256" key="3">
    <source>
        <dbReference type="ARBA" id="ARBA00022989"/>
    </source>
</evidence>
<evidence type="ECO:0000259" key="6">
    <source>
        <dbReference type="PROSITE" id="PS50801"/>
    </source>
</evidence>
<proteinExistence type="predicted"/>
<keyword evidence="3 5" id="KW-1133">Transmembrane helix</keyword>
<organism evidence="7 8">
    <name type="scientific">Edaphobacter modestus</name>
    <dbReference type="NCBI Taxonomy" id="388466"/>
    <lineage>
        <taxon>Bacteria</taxon>
        <taxon>Pseudomonadati</taxon>
        <taxon>Acidobacteriota</taxon>
        <taxon>Terriglobia</taxon>
        <taxon>Terriglobales</taxon>
        <taxon>Acidobacteriaceae</taxon>
        <taxon>Edaphobacter</taxon>
    </lineage>
</organism>
<feature type="transmembrane region" description="Helical" evidence="5">
    <location>
        <begin position="54"/>
        <end position="70"/>
    </location>
</feature>
<feature type="transmembrane region" description="Helical" evidence="5">
    <location>
        <begin position="384"/>
        <end position="415"/>
    </location>
</feature>
<dbReference type="Pfam" id="PF00916">
    <property type="entry name" value="Sulfate_transp"/>
    <property type="match status" value="1"/>
</dbReference>
<dbReference type="NCBIfam" id="TIGR00815">
    <property type="entry name" value="sulP"/>
    <property type="match status" value="1"/>
</dbReference>
<evidence type="ECO:0000256" key="4">
    <source>
        <dbReference type="ARBA" id="ARBA00023136"/>
    </source>
</evidence>
<dbReference type="InterPro" id="IPR036513">
    <property type="entry name" value="STAS_dom_sf"/>
</dbReference>
<feature type="transmembrane region" description="Helical" evidence="5">
    <location>
        <begin position="28"/>
        <end position="48"/>
    </location>
</feature>
<evidence type="ECO:0000313" key="7">
    <source>
        <dbReference type="EMBL" id="RZU40746.1"/>
    </source>
</evidence>
<feature type="transmembrane region" description="Helical" evidence="5">
    <location>
        <begin position="356"/>
        <end position="378"/>
    </location>
</feature>
<keyword evidence="2 5" id="KW-0812">Transmembrane</keyword>
<dbReference type="InterPro" id="IPR002645">
    <property type="entry name" value="STAS_dom"/>
</dbReference>
<feature type="transmembrane region" description="Helical" evidence="5">
    <location>
        <begin position="181"/>
        <end position="202"/>
    </location>
</feature>
<dbReference type="RefSeq" id="WP_130418772.1">
    <property type="nucleotide sequence ID" value="NZ_SHKW01000001.1"/>
</dbReference>
<dbReference type="OrthoDB" id="9771198at2"/>
<feature type="domain" description="STAS" evidence="6">
    <location>
        <begin position="441"/>
        <end position="556"/>
    </location>
</feature>
<evidence type="ECO:0000313" key="8">
    <source>
        <dbReference type="Proteomes" id="UP000292958"/>
    </source>
</evidence>
<comment type="subcellular location">
    <subcellularLocation>
        <location evidence="1">Membrane</location>
        <topology evidence="1">Multi-pass membrane protein</topology>
    </subcellularLocation>
</comment>
<evidence type="ECO:0000256" key="1">
    <source>
        <dbReference type="ARBA" id="ARBA00004141"/>
    </source>
</evidence>
<comment type="caution">
    <text evidence="7">The sequence shown here is derived from an EMBL/GenBank/DDBJ whole genome shotgun (WGS) entry which is preliminary data.</text>
</comment>
<feature type="transmembrane region" description="Helical" evidence="5">
    <location>
        <begin position="77"/>
        <end position="97"/>
    </location>
</feature>
<reference evidence="7 8" key="1">
    <citation type="submission" date="2019-02" db="EMBL/GenBank/DDBJ databases">
        <title>Genomic Encyclopedia of Archaeal and Bacterial Type Strains, Phase II (KMG-II): from individual species to whole genera.</title>
        <authorList>
            <person name="Goeker M."/>
        </authorList>
    </citation>
    <scope>NUCLEOTIDE SEQUENCE [LARGE SCALE GENOMIC DNA]</scope>
    <source>
        <strain evidence="7 8">DSM 18101</strain>
    </source>
</reference>
<dbReference type="PANTHER" id="PTHR11814">
    <property type="entry name" value="SULFATE TRANSPORTER"/>
    <property type="match status" value="1"/>
</dbReference>
<dbReference type="InterPro" id="IPR001902">
    <property type="entry name" value="SLC26A/SulP_fam"/>
</dbReference>
<dbReference type="PROSITE" id="PS50801">
    <property type="entry name" value="STAS"/>
    <property type="match status" value="1"/>
</dbReference>
<dbReference type="GO" id="GO:0016020">
    <property type="term" value="C:membrane"/>
    <property type="evidence" value="ECO:0007669"/>
    <property type="project" value="UniProtKB-SubCell"/>
</dbReference>
<dbReference type="Proteomes" id="UP000292958">
    <property type="component" value="Unassembled WGS sequence"/>
</dbReference>
<evidence type="ECO:0000256" key="5">
    <source>
        <dbReference type="SAM" id="Phobius"/>
    </source>
</evidence>
<keyword evidence="4 5" id="KW-0472">Membrane</keyword>
<feature type="transmembrane region" description="Helical" evidence="5">
    <location>
        <begin position="332"/>
        <end position="349"/>
    </location>
</feature>
<dbReference type="SUPFAM" id="SSF52091">
    <property type="entry name" value="SpoIIaa-like"/>
    <property type="match status" value="1"/>
</dbReference>
<dbReference type="GO" id="GO:0055085">
    <property type="term" value="P:transmembrane transport"/>
    <property type="evidence" value="ECO:0007669"/>
    <property type="project" value="InterPro"/>
</dbReference>
<feature type="transmembrane region" description="Helical" evidence="5">
    <location>
        <begin position="103"/>
        <end position="124"/>
    </location>
</feature>
<dbReference type="AlphaFoldDB" id="A0A4V6MFU3"/>
<feature type="transmembrane region" description="Helical" evidence="5">
    <location>
        <begin position="256"/>
        <end position="280"/>
    </location>
</feature>
<dbReference type="CDD" id="cd07042">
    <property type="entry name" value="STAS_SulP_like_sulfate_transporter"/>
    <property type="match status" value="1"/>
</dbReference>
<name>A0A4V6MFU3_9BACT</name>
<dbReference type="Gene3D" id="3.30.750.24">
    <property type="entry name" value="STAS domain"/>
    <property type="match status" value="1"/>
</dbReference>
<evidence type="ECO:0000256" key="2">
    <source>
        <dbReference type="ARBA" id="ARBA00022692"/>
    </source>
</evidence>
<dbReference type="EMBL" id="SHKW01000001">
    <property type="protein sequence ID" value="RZU40746.1"/>
    <property type="molecule type" value="Genomic_DNA"/>
</dbReference>
<feature type="transmembrane region" description="Helical" evidence="5">
    <location>
        <begin position="292"/>
        <end position="312"/>
    </location>
</feature>
<feature type="transmembrane region" description="Helical" evidence="5">
    <location>
        <begin position="209"/>
        <end position="225"/>
    </location>
</feature>